<protein>
    <submittedName>
        <fullName evidence="2">EAL domain-containing protein</fullName>
    </submittedName>
</protein>
<dbReference type="InterPro" id="IPR035919">
    <property type="entry name" value="EAL_sf"/>
</dbReference>
<dbReference type="Gene3D" id="3.20.20.450">
    <property type="entry name" value="EAL domain"/>
    <property type="match status" value="1"/>
</dbReference>
<dbReference type="InterPro" id="IPR050706">
    <property type="entry name" value="Cyclic-di-GMP_PDE-like"/>
</dbReference>
<accession>A0A8J6IUR6</accession>
<sequence length="237" mass="27047">MQIQDVGSDFNLEHIVPYFQPVHDLEDGSVTHYECLARLITPQEQLFVPSQFLHIVEQQQCFGELARQIFHQSACYFEDKAVGWSMNIMASDITDKAFLDFLLEHIHQYPSPQRVWLELSAQDALNHRNVLQQFIAFCQGLKIGVMIDNMTCDCDWQSLLKIRGISGIKVSGQWINQPENTEQVNALSQLIEQARDLKLQLIAEHVEQAHSATYLKKLGIKLAQGYLFSHPTADAGH</sequence>
<keyword evidence="3" id="KW-1185">Reference proteome</keyword>
<reference evidence="2" key="1">
    <citation type="journal article" date="2018" name="Int. J. Syst. Evol. Microbiol.">
        <title>Neptunicella marina gen. nov., sp. nov., isolated from surface seawater.</title>
        <authorList>
            <person name="Liu X."/>
            <person name="Lai Q."/>
            <person name="Du Y."/>
            <person name="Zhang X."/>
            <person name="Liu Z."/>
            <person name="Sun F."/>
            <person name="Shao Z."/>
        </authorList>
    </citation>
    <scope>NUCLEOTIDE SEQUENCE</scope>
    <source>
        <strain evidence="2">S27-2</strain>
    </source>
</reference>
<dbReference type="SUPFAM" id="SSF141868">
    <property type="entry name" value="EAL domain-like"/>
    <property type="match status" value="1"/>
</dbReference>
<reference evidence="2" key="2">
    <citation type="submission" date="2020-08" db="EMBL/GenBank/DDBJ databases">
        <authorList>
            <person name="Lai Q."/>
        </authorList>
    </citation>
    <scope>NUCLEOTIDE SEQUENCE</scope>
    <source>
        <strain evidence="2">S27-2</strain>
    </source>
</reference>
<evidence type="ECO:0000313" key="2">
    <source>
        <dbReference type="EMBL" id="MBC3766001.1"/>
    </source>
</evidence>
<dbReference type="GO" id="GO:0071111">
    <property type="term" value="F:cyclic-guanylate-specific phosphodiesterase activity"/>
    <property type="evidence" value="ECO:0007669"/>
    <property type="project" value="InterPro"/>
</dbReference>
<feature type="domain" description="EAL" evidence="1">
    <location>
        <begin position="1"/>
        <end position="237"/>
    </location>
</feature>
<dbReference type="SMART" id="SM00052">
    <property type="entry name" value="EAL"/>
    <property type="match status" value="1"/>
</dbReference>
<dbReference type="PANTHER" id="PTHR33121:SF70">
    <property type="entry name" value="SIGNALING PROTEIN YKOW"/>
    <property type="match status" value="1"/>
</dbReference>
<name>A0A8J6IUR6_9ALTE</name>
<dbReference type="Pfam" id="PF00563">
    <property type="entry name" value="EAL"/>
    <property type="match status" value="1"/>
</dbReference>
<dbReference type="InterPro" id="IPR001633">
    <property type="entry name" value="EAL_dom"/>
</dbReference>
<evidence type="ECO:0000313" key="3">
    <source>
        <dbReference type="Proteomes" id="UP000601768"/>
    </source>
</evidence>
<gene>
    <name evidence="2" type="ORF">H8B19_08930</name>
</gene>
<dbReference type="Proteomes" id="UP000601768">
    <property type="component" value="Unassembled WGS sequence"/>
</dbReference>
<dbReference type="AlphaFoldDB" id="A0A8J6IUR6"/>
<proteinExistence type="predicted"/>
<organism evidence="2 3">
    <name type="scientific">Neptunicella marina</name>
    <dbReference type="NCBI Taxonomy" id="2125989"/>
    <lineage>
        <taxon>Bacteria</taxon>
        <taxon>Pseudomonadati</taxon>
        <taxon>Pseudomonadota</taxon>
        <taxon>Gammaproteobacteria</taxon>
        <taxon>Alteromonadales</taxon>
        <taxon>Alteromonadaceae</taxon>
        <taxon>Neptunicella</taxon>
    </lineage>
</organism>
<dbReference type="PANTHER" id="PTHR33121">
    <property type="entry name" value="CYCLIC DI-GMP PHOSPHODIESTERASE PDEF"/>
    <property type="match status" value="1"/>
</dbReference>
<dbReference type="CDD" id="cd01948">
    <property type="entry name" value="EAL"/>
    <property type="match status" value="1"/>
</dbReference>
<dbReference type="PROSITE" id="PS50883">
    <property type="entry name" value="EAL"/>
    <property type="match status" value="1"/>
</dbReference>
<evidence type="ECO:0000259" key="1">
    <source>
        <dbReference type="PROSITE" id="PS50883"/>
    </source>
</evidence>
<comment type="caution">
    <text evidence="2">The sequence shown here is derived from an EMBL/GenBank/DDBJ whole genome shotgun (WGS) entry which is preliminary data.</text>
</comment>
<dbReference type="EMBL" id="JACNEP010000006">
    <property type="protein sequence ID" value="MBC3766001.1"/>
    <property type="molecule type" value="Genomic_DNA"/>
</dbReference>